<organism evidence="2 3">
    <name type="scientific">Cladophialophora immunda</name>
    <dbReference type="NCBI Taxonomy" id="569365"/>
    <lineage>
        <taxon>Eukaryota</taxon>
        <taxon>Fungi</taxon>
        <taxon>Dikarya</taxon>
        <taxon>Ascomycota</taxon>
        <taxon>Pezizomycotina</taxon>
        <taxon>Eurotiomycetes</taxon>
        <taxon>Chaetothyriomycetidae</taxon>
        <taxon>Chaetothyriales</taxon>
        <taxon>Herpotrichiellaceae</taxon>
        <taxon>Cladophialophora</taxon>
    </lineage>
</organism>
<dbReference type="VEuPathDB" id="FungiDB:PV07_08660"/>
<accession>A0A0D2CPM8</accession>
<keyword evidence="3" id="KW-1185">Reference proteome</keyword>
<dbReference type="EMBL" id="KN847044">
    <property type="protein sequence ID" value="KIW25494.1"/>
    <property type="molecule type" value="Genomic_DNA"/>
</dbReference>
<feature type="compositionally biased region" description="Low complexity" evidence="1">
    <location>
        <begin position="78"/>
        <end position="96"/>
    </location>
</feature>
<reference evidence="2 3" key="1">
    <citation type="submission" date="2015-01" db="EMBL/GenBank/DDBJ databases">
        <title>The Genome Sequence of Cladophialophora immunda CBS83496.</title>
        <authorList>
            <consortium name="The Broad Institute Genomics Platform"/>
            <person name="Cuomo C."/>
            <person name="de Hoog S."/>
            <person name="Gorbushina A."/>
            <person name="Stielow B."/>
            <person name="Teixiera M."/>
            <person name="Abouelleil A."/>
            <person name="Chapman S.B."/>
            <person name="Priest M."/>
            <person name="Young S.K."/>
            <person name="Wortman J."/>
            <person name="Nusbaum C."/>
            <person name="Birren B."/>
        </authorList>
    </citation>
    <scope>NUCLEOTIDE SEQUENCE [LARGE SCALE GENOMIC DNA]</scope>
    <source>
        <strain evidence="2 3">CBS 83496</strain>
    </source>
</reference>
<dbReference type="Proteomes" id="UP000054466">
    <property type="component" value="Unassembled WGS sequence"/>
</dbReference>
<sequence length="107" mass="11248">MWPSRNVPRKVKLVLPVLRTTGLRLSAMRKVIWLANVPRKVKLVPVLRTTGLGLSAAFAMRRVTVVRCPQGQAGGMAGQADAGNANGANDVGAGWDNSPTSNSTPSG</sequence>
<evidence type="ECO:0000256" key="1">
    <source>
        <dbReference type="SAM" id="MobiDB-lite"/>
    </source>
</evidence>
<dbReference type="RefSeq" id="XP_016245710.1">
    <property type="nucleotide sequence ID" value="XM_016395854.1"/>
</dbReference>
<evidence type="ECO:0000313" key="2">
    <source>
        <dbReference type="EMBL" id="KIW25494.1"/>
    </source>
</evidence>
<feature type="compositionally biased region" description="Polar residues" evidence="1">
    <location>
        <begin position="97"/>
        <end position="107"/>
    </location>
</feature>
<dbReference type="AlphaFoldDB" id="A0A0D2CPM8"/>
<dbReference type="HOGENOM" id="CLU_2209753_0_0_1"/>
<dbReference type="GeneID" id="27347854"/>
<name>A0A0D2CPM8_9EURO</name>
<feature type="region of interest" description="Disordered" evidence="1">
    <location>
        <begin position="73"/>
        <end position="107"/>
    </location>
</feature>
<protein>
    <submittedName>
        <fullName evidence="2">Uncharacterized protein</fullName>
    </submittedName>
</protein>
<evidence type="ECO:0000313" key="3">
    <source>
        <dbReference type="Proteomes" id="UP000054466"/>
    </source>
</evidence>
<gene>
    <name evidence="2" type="ORF">PV07_08660</name>
</gene>
<proteinExistence type="predicted"/>